<name>A0A136WHZ8_9FIRM</name>
<dbReference type="GO" id="GO:0003677">
    <property type="term" value="F:DNA binding"/>
    <property type="evidence" value="ECO:0007669"/>
    <property type="project" value="UniProtKB-KW"/>
</dbReference>
<evidence type="ECO:0000313" key="4">
    <source>
        <dbReference type="EMBL" id="KXL53979.1"/>
    </source>
</evidence>
<feature type="coiled-coil region" evidence="2">
    <location>
        <begin position="86"/>
        <end position="113"/>
    </location>
</feature>
<dbReference type="STRING" id="36847.CLNEO_00750"/>
<keyword evidence="1" id="KW-0238">DNA-binding</keyword>
<dbReference type="Proteomes" id="UP000070539">
    <property type="component" value="Unassembled WGS sequence"/>
</dbReference>
<dbReference type="SMART" id="SM00871">
    <property type="entry name" value="AraC_E_bind"/>
    <property type="match status" value="1"/>
</dbReference>
<evidence type="ECO:0000313" key="5">
    <source>
        <dbReference type="Proteomes" id="UP000070539"/>
    </source>
</evidence>
<dbReference type="Pfam" id="PF00376">
    <property type="entry name" value="MerR"/>
    <property type="match status" value="1"/>
</dbReference>
<gene>
    <name evidence="4" type="primary">mta_1</name>
    <name evidence="4" type="ORF">CLNEO_00750</name>
</gene>
<dbReference type="PROSITE" id="PS00552">
    <property type="entry name" value="HTH_MERR_1"/>
    <property type="match status" value="1"/>
</dbReference>
<dbReference type="InterPro" id="IPR010499">
    <property type="entry name" value="AraC_E-bd"/>
</dbReference>
<dbReference type="GO" id="GO:0003700">
    <property type="term" value="F:DNA-binding transcription factor activity"/>
    <property type="evidence" value="ECO:0007669"/>
    <property type="project" value="InterPro"/>
</dbReference>
<dbReference type="InterPro" id="IPR009061">
    <property type="entry name" value="DNA-bd_dom_put_sf"/>
</dbReference>
<protein>
    <submittedName>
        <fullName evidence="4">HTH-type transcriptional activator mta</fullName>
    </submittedName>
</protein>
<dbReference type="InterPro" id="IPR011256">
    <property type="entry name" value="Reg_factor_effector_dom_sf"/>
</dbReference>
<keyword evidence="2" id="KW-0175">Coiled coil</keyword>
<evidence type="ECO:0000256" key="2">
    <source>
        <dbReference type="SAM" id="Coils"/>
    </source>
</evidence>
<dbReference type="PROSITE" id="PS50937">
    <property type="entry name" value="HTH_MERR_2"/>
    <property type="match status" value="1"/>
</dbReference>
<proteinExistence type="predicted"/>
<dbReference type="PATRIC" id="fig|36847.3.peg.86"/>
<reference evidence="4 5" key="1">
    <citation type="submission" date="2016-01" db="EMBL/GenBank/DDBJ databases">
        <title>Genome sequence of Clostridium neopropionicum X4, DSM-3847.</title>
        <authorList>
            <person name="Poehlein A."/>
            <person name="Beck M.H."/>
            <person name="Bengelsdorf F.R."/>
            <person name="Daniel R."/>
            <person name="Duerre P."/>
        </authorList>
    </citation>
    <scope>NUCLEOTIDE SEQUENCE [LARGE SCALE GENOMIC DNA]</scope>
    <source>
        <strain evidence="4 5">DSM-3847</strain>
    </source>
</reference>
<comment type="caution">
    <text evidence="4">The sequence shown here is derived from an EMBL/GenBank/DDBJ whole genome shotgun (WGS) entry which is preliminary data.</text>
</comment>
<dbReference type="Pfam" id="PF06445">
    <property type="entry name" value="GyrI-like"/>
    <property type="match status" value="1"/>
</dbReference>
<accession>A0A136WHZ8</accession>
<dbReference type="InterPro" id="IPR047057">
    <property type="entry name" value="MerR_fam"/>
</dbReference>
<dbReference type="OrthoDB" id="9773308at2"/>
<evidence type="ECO:0000259" key="3">
    <source>
        <dbReference type="PROSITE" id="PS50937"/>
    </source>
</evidence>
<dbReference type="PANTHER" id="PTHR30204">
    <property type="entry name" value="REDOX-CYCLING DRUG-SENSING TRANSCRIPTIONAL ACTIVATOR SOXR"/>
    <property type="match status" value="1"/>
</dbReference>
<dbReference type="Gene3D" id="1.10.1660.10">
    <property type="match status" value="1"/>
</dbReference>
<evidence type="ECO:0000256" key="1">
    <source>
        <dbReference type="ARBA" id="ARBA00023125"/>
    </source>
</evidence>
<dbReference type="InterPro" id="IPR000551">
    <property type="entry name" value="MerR-type_HTH_dom"/>
</dbReference>
<feature type="domain" description="HTH merR-type" evidence="3">
    <location>
        <begin position="1"/>
        <end position="71"/>
    </location>
</feature>
<organism evidence="4 5">
    <name type="scientific">Anaerotignum neopropionicum</name>
    <dbReference type="NCBI Taxonomy" id="36847"/>
    <lineage>
        <taxon>Bacteria</taxon>
        <taxon>Bacillati</taxon>
        <taxon>Bacillota</taxon>
        <taxon>Clostridia</taxon>
        <taxon>Lachnospirales</taxon>
        <taxon>Anaerotignaceae</taxon>
        <taxon>Anaerotignum</taxon>
    </lineage>
</organism>
<dbReference type="EMBL" id="LRVM01000001">
    <property type="protein sequence ID" value="KXL53979.1"/>
    <property type="molecule type" value="Genomic_DNA"/>
</dbReference>
<dbReference type="RefSeq" id="WP_066083376.1">
    <property type="nucleotide sequence ID" value="NZ_LRVM01000001.1"/>
</dbReference>
<dbReference type="SUPFAM" id="SSF46955">
    <property type="entry name" value="Putative DNA-binding domain"/>
    <property type="match status" value="1"/>
</dbReference>
<keyword evidence="5" id="KW-1185">Reference proteome</keyword>
<dbReference type="SUPFAM" id="SSF55136">
    <property type="entry name" value="Probable bacterial effector-binding domain"/>
    <property type="match status" value="1"/>
</dbReference>
<dbReference type="Gene3D" id="3.20.80.10">
    <property type="entry name" value="Regulatory factor, effector binding domain"/>
    <property type="match status" value="1"/>
</dbReference>
<dbReference type="CDD" id="cd01107">
    <property type="entry name" value="HTH_BmrR"/>
    <property type="match status" value="1"/>
</dbReference>
<dbReference type="SMART" id="SM00422">
    <property type="entry name" value="HTH_MERR"/>
    <property type="match status" value="1"/>
</dbReference>
<dbReference type="AlphaFoldDB" id="A0A136WHZ8"/>
<dbReference type="PANTHER" id="PTHR30204:SF97">
    <property type="entry name" value="MERR FAMILY REGULATORY PROTEIN"/>
    <property type="match status" value="1"/>
</dbReference>
<sequence length="272" mass="31299">MLKIGVFSKLSRISIRMLRHYDEIGLLAPEVIDRFSGYRYYSEAQLPIAERITFLKNMGFSLMATKEILENFDDRDAFFQFLSVKKAEVTEEAGELERRLILLETTMAKLRKDESAMTYSVSIKELPERYVASVRQIIPSYDQEGILWHILVKETAPLQIQDTEPCYTLAIFHDGEHKECDVDVEVQKSVKGNYPNTEHVVFKTVPPIFIASATYQGSYDKINEVNAAVANWVKDNGYEFNGLSFSIYHVSPHETQDSSQWVTEVCYPVKKK</sequence>
<dbReference type="InterPro" id="IPR029442">
    <property type="entry name" value="GyrI-like"/>
</dbReference>